<accession>A0A327ZAT7</accession>
<gene>
    <name evidence="2" type="ORF">B0I29_114130</name>
</gene>
<feature type="chain" id="PRO_5038983517" description="Lipoprotein" evidence="1">
    <location>
        <begin position="22"/>
        <end position="176"/>
    </location>
</feature>
<evidence type="ECO:0008006" key="4">
    <source>
        <dbReference type="Google" id="ProtNLM"/>
    </source>
</evidence>
<name>A0A327ZAT7_9ACTN</name>
<sequence>MRAVRPISLALVLVLAVPLSACSGQPGAQAWAALVCTSLNPWRSEIDSLTTRAQAQMTAGTTPGQARENLARLFDGAATASEQARAGVERAGVPAVDDGQEIADGFLGSLAGIRDAYGQARTGVEALATRPADAFYAEVSKVLDRLTTDYEKSSLDTTKLESVELRQAFDSLPECQ</sequence>
<dbReference type="AlphaFoldDB" id="A0A327ZAT7"/>
<keyword evidence="1" id="KW-0732">Signal</keyword>
<feature type="signal peptide" evidence="1">
    <location>
        <begin position="1"/>
        <end position="21"/>
    </location>
</feature>
<dbReference type="Proteomes" id="UP000249341">
    <property type="component" value="Unassembled WGS sequence"/>
</dbReference>
<comment type="caution">
    <text evidence="2">The sequence shown here is derived from an EMBL/GenBank/DDBJ whole genome shotgun (WGS) entry which is preliminary data.</text>
</comment>
<reference evidence="2 3" key="1">
    <citation type="submission" date="2018-06" db="EMBL/GenBank/DDBJ databases">
        <title>Genomic Encyclopedia of Type Strains, Phase III (KMG-III): the genomes of soil and plant-associated and newly described type strains.</title>
        <authorList>
            <person name="Whitman W."/>
        </authorList>
    </citation>
    <scope>NUCLEOTIDE SEQUENCE [LARGE SCALE GENOMIC DNA]</scope>
    <source>
        <strain evidence="2 3">CGMCC 4.7090</strain>
    </source>
</reference>
<evidence type="ECO:0000313" key="2">
    <source>
        <dbReference type="EMBL" id="RAK31881.1"/>
    </source>
</evidence>
<dbReference type="RefSeq" id="WP_111651990.1">
    <property type="nucleotide sequence ID" value="NZ_JACHWI010000004.1"/>
</dbReference>
<dbReference type="EMBL" id="QLMJ01000014">
    <property type="protein sequence ID" value="RAK31881.1"/>
    <property type="molecule type" value="Genomic_DNA"/>
</dbReference>
<organism evidence="2 3">
    <name type="scientific">Actinoplanes lutulentus</name>
    <dbReference type="NCBI Taxonomy" id="1287878"/>
    <lineage>
        <taxon>Bacteria</taxon>
        <taxon>Bacillati</taxon>
        <taxon>Actinomycetota</taxon>
        <taxon>Actinomycetes</taxon>
        <taxon>Micromonosporales</taxon>
        <taxon>Micromonosporaceae</taxon>
        <taxon>Actinoplanes</taxon>
    </lineage>
</organism>
<evidence type="ECO:0000313" key="3">
    <source>
        <dbReference type="Proteomes" id="UP000249341"/>
    </source>
</evidence>
<dbReference type="OrthoDB" id="3402071at2"/>
<keyword evidence="3" id="KW-1185">Reference proteome</keyword>
<proteinExistence type="predicted"/>
<evidence type="ECO:0000256" key="1">
    <source>
        <dbReference type="SAM" id="SignalP"/>
    </source>
</evidence>
<protein>
    <recommendedName>
        <fullName evidence="4">Lipoprotein</fullName>
    </recommendedName>
</protein>